<evidence type="ECO:0000256" key="4">
    <source>
        <dbReference type="ARBA" id="ARBA00005911"/>
    </source>
</evidence>
<evidence type="ECO:0000256" key="1">
    <source>
        <dbReference type="ARBA" id="ARBA00004335"/>
    </source>
</evidence>
<evidence type="ECO:0000256" key="12">
    <source>
        <dbReference type="ARBA" id="ARBA00078941"/>
    </source>
</evidence>
<dbReference type="GO" id="GO:0005543">
    <property type="term" value="F:phospholipid binding"/>
    <property type="evidence" value="ECO:0007669"/>
    <property type="project" value="TreeGrafter"/>
</dbReference>
<dbReference type="OrthoDB" id="344345at2759"/>
<comment type="similarity">
    <text evidence="4">Belongs to the nucleoporin NSP1/NUP62 family.</text>
</comment>
<dbReference type="FunFam" id="1.20.5.170:FF:000040">
    <property type="entry name" value="Nuclear pore glycoprotein p62"/>
    <property type="match status" value="1"/>
</dbReference>
<evidence type="ECO:0000256" key="6">
    <source>
        <dbReference type="ARBA" id="ARBA00022816"/>
    </source>
</evidence>
<evidence type="ECO:0000256" key="13">
    <source>
        <dbReference type="ARBA" id="ARBA00081079"/>
    </source>
</evidence>
<organism evidence="17 18">
    <name type="scientific">Pisolithus microcarpus 441</name>
    <dbReference type="NCBI Taxonomy" id="765257"/>
    <lineage>
        <taxon>Eukaryota</taxon>
        <taxon>Fungi</taxon>
        <taxon>Dikarya</taxon>
        <taxon>Basidiomycota</taxon>
        <taxon>Agaricomycotina</taxon>
        <taxon>Agaricomycetes</taxon>
        <taxon>Agaricomycetidae</taxon>
        <taxon>Boletales</taxon>
        <taxon>Sclerodermatineae</taxon>
        <taxon>Pisolithaceae</taxon>
        <taxon>Pisolithus</taxon>
    </lineage>
</organism>
<dbReference type="InterPro" id="IPR007758">
    <property type="entry name" value="Nucleoporin_NSP1_C"/>
</dbReference>
<dbReference type="Pfam" id="PF05064">
    <property type="entry name" value="Nsp1_C"/>
    <property type="match status" value="1"/>
</dbReference>
<dbReference type="Gene3D" id="1.20.5.170">
    <property type="match status" value="1"/>
</dbReference>
<feature type="compositionally biased region" description="Low complexity" evidence="15">
    <location>
        <begin position="72"/>
        <end position="85"/>
    </location>
</feature>
<gene>
    <name evidence="17" type="ORF">PISMIDRAFT_5930</name>
</gene>
<feature type="domain" description="Nucleoporin NSP1-like C-terminal" evidence="16">
    <location>
        <begin position="310"/>
        <end position="408"/>
    </location>
</feature>
<sequence length="530" mass="53876">MSAPQQNTQPSTTTNSSIFGTATGNAGTSTPTTAPSFSLNTGSNPSGLFGNTGTGPSLFSNPTSSGGFFGKPTTPTTSAPSSSAPGTVPGLFGGTAPTTTSSSIFGRAASPALGVPSSTVPGSSFGGAAAGTTPTTTAANTTGSSFFTIPPASSSQSIFGDLGGTGAPAPATSKPTSFVPLTPSATTTAPTAGSTTSFLAGTTKDTQGKGGTSTSNPSAAPTGGLFSAVPPKSDNAEKKDAPTVASPFNLFGSRDKEASSENKSATASSAGLFGTKPGGATTTLTGSTLAPKEGDKAKDAASSCTSIAVAPPSVLKGKTIEEIVNKWSSELENQVREFNKFAAEVAVWDRALMENGNNLAALYSHVVAVEREQTDIEQTLDHIEQQQRDLSTTLDAYERSTEEILGTQGGSLRSLDTGPADTERDKNYVLATELHAHLDDLSTSLTQMIDSVNTLSLSATNNLSPHSGDDPMIQISQILNSHLESLQWIDGAVREVEGKVTEVERRVRDAGLGNSLGNGVARPRGFGLPR</sequence>
<dbReference type="AlphaFoldDB" id="A0A0D0A7Z6"/>
<reference evidence="18" key="2">
    <citation type="submission" date="2015-01" db="EMBL/GenBank/DDBJ databases">
        <title>Evolutionary Origins and Diversification of the Mycorrhizal Mutualists.</title>
        <authorList>
            <consortium name="DOE Joint Genome Institute"/>
            <consortium name="Mycorrhizal Genomics Consortium"/>
            <person name="Kohler A."/>
            <person name="Kuo A."/>
            <person name="Nagy L.G."/>
            <person name="Floudas D."/>
            <person name="Copeland A."/>
            <person name="Barry K.W."/>
            <person name="Cichocki N."/>
            <person name="Veneault-Fourrey C."/>
            <person name="LaButti K."/>
            <person name="Lindquist E.A."/>
            <person name="Lipzen A."/>
            <person name="Lundell T."/>
            <person name="Morin E."/>
            <person name="Murat C."/>
            <person name="Riley R."/>
            <person name="Ohm R."/>
            <person name="Sun H."/>
            <person name="Tunlid A."/>
            <person name="Henrissat B."/>
            <person name="Grigoriev I.V."/>
            <person name="Hibbett D.S."/>
            <person name="Martin F."/>
        </authorList>
    </citation>
    <scope>NUCLEOTIDE SEQUENCE [LARGE SCALE GENOMIC DNA]</scope>
    <source>
        <strain evidence="18">441</strain>
    </source>
</reference>
<name>A0A0D0A7Z6_9AGAM</name>
<dbReference type="PANTHER" id="PTHR12084">
    <property type="entry name" value="NUCLEAR PORE GLYCOPROTEIN P62-RELATED"/>
    <property type="match status" value="1"/>
</dbReference>
<dbReference type="InterPro" id="IPR026010">
    <property type="entry name" value="NSP1/NUP62"/>
</dbReference>
<dbReference type="GO" id="GO:0006606">
    <property type="term" value="P:protein import into nucleus"/>
    <property type="evidence" value="ECO:0007669"/>
    <property type="project" value="TreeGrafter"/>
</dbReference>
<evidence type="ECO:0000256" key="10">
    <source>
        <dbReference type="ARBA" id="ARBA00023242"/>
    </source>
</evidence>
<evidence type="ECO:0000313" key="18">
    <source>
        <dbReference type="Proteomes" id="UP000054018"/>
    </source>
</evidence>
<comment type="subcellular location">
    <subcellularLocation>
        <location evidence="1">Nucleus membrane</location>
        <topology evidence="1">Peripheral membrane protein</topology>
        <orientation evidence="1">Cytoplasmic side</orientation>
    </subcellularLocation>
    <subcellularLocation>
        <location evidence="3">Nucleus membrane</location>
        <topology evidence="3">Peripheral membrane protein</topology>
        <orientation evidence="3">Nucleoplasmic side</orientation>
    </subcellularLocation>
    <subcellularLocation>
        <location evidence="2">Nucleus</location>
        <location evidence="2">Nuclear pore complex</location>
    </subcellularLocation>
</comment>
<feature type="compositionally biased region" description="Low complexity" evidence="15">
    <location>
        <begin position="1"/>
        <end position="17"/>
    </location>
</feature>
<evidence type="ECO:0000256" key="15">
    <source>
        <dbReference type="SAM" id="MobiDB-lite"/>
    </source>
</evidence>
<protein>
    <recommendedName>
        <fullName evidence="11">Nucleoporin NSP1</fullName>
    </recommendedName>
    <alternativeName>
        <fullName evidence="12">Nuclear pore protein NSP1</fullName>
    </alternativeName>
    <alternativeName>
        <fullName evidence="13">Nucleoskeletal-like protein</fullName>
    </alternativeName>
</protein>
<reference evidence="17 18" key="1">
    <citation type="submission" date="2014-04" db="EMBL/GenBank/DDBJ databases">
        <authorList>
            <consortium name="DOE Joint Genome Institute"/>
            <person name="Kuo A."/>
            <person name="Kohler A."/>
            <person name="Costa M.D."/>
            <person name="Nagy L.G."/>
            <person name="Floudas D."/>
            <person name="Copeland A."/>
            <person name="Barry K.W."/>
            <person name="Cichocki N."/>
            <person name="Veneault-Fourrey C."/>
            <person name="LaButti K."/>
            <person name="Lindquist E.A."/>
            <person name="Lipzen A."/>
            <person name="Lundell T."/>
            <person name="Morin E."/>
            <person name="Murat C."/>
            <person name="Sun H."/>
            <person name="Tunlid A."/>
            <person name="Henrissat B."/>
            <person name="Grigoriev I.V."/>
            <person name="Hibbett D.S."/>
            <person name="Martin F."/>
            <person name="Nordberg H.P."/>
            <person name="Cantor M.N."/>
            <person name="Hua S.X."/>
        </authorList>
    </citation>
    <scope>NUCLEOTIDE SEQUENCE [LARGE SCALE GENOMIC DNA]</scope>
    <source>
        <strain evidence="17 18">441</strain>
    </source>
</reference>
<feature type="region of interest" description="Disordered" evidence="15">
    <location>
        <begin position="1"/>
        <end position="112"/>
    </location>
</feature>
<evidence type="ECO:0000256" key="8">
    <source>
        <dbReference type="ARBA" id="ARBA00023010"/>
    </source>
</evidence>
<proteinExistence type="inferred from homology"/>
<dbReference type="GO" id="GO:0006405">
    <property type="term" value="P:RNA export from nucleus"/>
    <property type="evidence" value="ECO:0007669"/>
    <property type="project" value="TreeGrafter"/>
</dbReference>
<evidence type="ECO:0000256" key="14">
    <source>
        <dbReference type="SAM" id="Coils"/>
    </source>
</evidence>
<evidence type="ECO:0000256" key="3">
    <source>
        <dbReference type="ARBA" id="ARBA00004620"/>
    </source>
</evidence>
<evidence type="ECO:0000256" key="11">
    <source>
        <dbReference type="ARBA" id="ARBA00068864"/>
    </source>
</evidence>
<dbReference type="STRING" id="765257.A0A0D0A7Z6"/>
<feature type="compositionally biased region" description="Low complexity" evidence="15">
    <location>
        <begin position="278"/>
        <end position="290"/>
    </location>
</feature>
<dbReference type="HOGENOM" id="CLU_018823_1_0_1"/>
<keyword evidence="8" id="KW-0811">Translocation</keyword>
<dbReference type="GO" id="GO:0017056">
    <property type="term" value="F:structural constituent of nuclear pore"/>
    <property type="evidence" value="ECO:0007669"/>
    <property type="project" value="InterPro"/>
</dbReference>
<evidence type="ECO:0000313" key="17">
    <source>
        <dbReference type="EMBL" id="KIK30547.1"/>
    </source>
</evidence>
<evidence type="ECO:0000256" key="2">
    <source>
        <dbReference type="ARBA" id="ARBA00004567"/>
    </source>
</evidence>
<feature type="compositionally biased region" description="Low complexity" evidence="15">
    <location>
        <begin position="180"/>
        <end position="205"/>
    </location>
</feature>
<keyword evidence="9" id="KW-0906">Nuclear pore complex</keyword>
<feature type="coiled-coil region" evidence="14">
    <location>
        <begin position="366"/>
        <end position="400"/>
    </location>
</feature>
<evidence type="ECO:0000256" key="5">
    <source>
        <dbReference type="ARBA" id="ARBA00022448"/>
    </source>
</evidence>
<accession>A0A0D0A7Z6</accession>
<evidence type="ECO:0000256" key="7">
    <source>
        <dbReference type="ARBA" id="ARBA00022927"/>
    </source>
</evidence>
<dbReference type="Proteomes" id="UP000054018">
    <property type="component" value="Unassembled WGS sequence"/>
</dbReference>
<keyword evidence="6" id="KW-0509">mRNA transport</keyword>
<evidence type="ECO:0000256" key="9">
    <source>
        <dbReference type="ARBA" id="ARBA00023132"/>
    </source>
</evidence>
<keyword evidence="7" id="KW-0653">Protein transport</keyword>
<dbReference type="PANTHER" id="PTHR12084:SF0">
    <property type="entry name" value="NUCLEAR PORE GLYCOPROTEIN P62"/>
    <property type="match status" value="1"/>
</dbReference>
<keyword evidence="18" id="KW-1185">Reference proteome</keyword>
<dbReference type="GO" id="GO:0044613">
    <property type="term" value="C:nuclear pore central transport channel"/>
    <property type="evidence" value="ECO:0007669"/>
    <property type="project" value="TreeGrafter"/>
</dbReference>
<dbReference type="EMBL" id="KN833686">
    <property type="protein sequence ID" value="KIK30547.1"/>
    <property type="molecule type" value="Genomic_DNA"/>
</dbReference>
<keyword evidence="10" id="KW-0539">Nucleus</keyword>
<keyword evidence="14" id="KW-0175">Coiled coil</keyword>
<dbReference type="GO" id="GO:0031965">
    <property type="term" value="C:nuclear membrane"/>
    <property type="evidence" value="ECO:0007669"/>
    <property type="project" value="UniProtKB-SubCell"/>
</dbReference>
<keyword evidence="5" id="KW-0813">Transport</keyword>
<dbReference type="GO" id="GO:0051028">
    <property type="term" value="P:mRNA transport"/>
    <property type="evidence" value="ECO:0007669"/>
    <property type="project" value="UniProtKB-KW"/>
</dbReference>
<feature type="region of interest" description="Disordered" evidence="15">
    <location>
        <begin position="153"/>
        <end position="297"/>
    </location>
</feature>
<evidence type="ECO:0000259" key="16">
    <source>
        <dbReference type="Pfam" id="PF05064"/>
    </source>
</evidence>
<feature type="compositionally biased region" description="Polar residues" evidence="15">
    <location>
        <begin position="18"/>
        <end position="66"/>
    </location>
</feature>